<dbReference type="EMBL" id="JAPTSV010000004">
    <property type="protein sequence ID" value="KAJ1528515.1"/>
    <property type="molecule type" value="Genomic_DNA"/>
</dbReference>
<dbReference type="AlphaFoldDB" id="A0AAV7XQE7"/>
<reference evidence="4" key="1">
    <citation type="submission" date="2022-12" db="EMBL/GenBank/DDBJ databases">
        <title>Chromosome-level genome assembly of the bean flower thrips Megalurothrips usitatus.</title>
        <authorList>
            <person name="Ma L."/>
            <person name="Liu Q."/>
            <person name="Li H."/>
            <person name="Cai W."/>
        </authorList>
    </citation>
    <scope>NUCLEOTIDE SEQUENCE</scope>
    <source>
        <strain evidence="4">Cailab_2022a</strain>
    </source>
</reference>
<dbReference type="Pfam" id="PF05907">
    <property type="entry name" value="CXXC_Zn-b_euk"/>
    <property type="match status" value="1"/>
</dbReference>
<proteinExistence type="inferred from homology"/>
<dbReference type="PANTHER" id="PTHR12857:SF0">
    <property type="entry name" value="CXXC MOTIF CONTAINING ZINC BINDING PROTEIN"/>
    <property type="match status" value="1"/>
</dbReference>
<protein>
    <recommendedName>
        <fullName evidence="6">CXXC motif containing zinc binding protein</fullName>
    </recommendedName>
</protein>
<dbReference type="InterPro" id="IPR008584">
    <property type="entry name" value="CXXC_Zn-binding_euk"/>
</dbReference>
<dbReference type="Proteomes" id="UP001075354">
    <property type="component" value="Chromosome 4"/>
</dbReference>
<name>A0AAV7XQE7_9NEOP</name>
<evidence type="ECO:0000313" key="4">
    <source>
        <dbReference type="EMBL" id="KAJ1528515.1"/>
    </source>
</evidence>
<keyword evidence="5" id="KW-1185">Reference proteome</keyword>
<dbReference type="PANTHER" id="PTHR12857">
    <property type="entry name" value="CXXC MOTIF CONTAINING ZINC BINDING PROTEIN"/>
    <property type="match status" value="1"/>
</dbReference>
<dbReference type="SUPFAM" id="SSF141678">
    <property type="entry name" value="MAL13P1.257-like"/>
    <property type="match status" value="1"/>
</dbReference>
<evidence type="ECO:0000256" key="1">
    <source>
        <dbReference type="ARBA" id="ARBA00007818"/>
    </source>
</evidence>
<accession>A0AAV7XQE7</accession>
<comment type="caution">
    <text evidence="4">The sequence shown here is derived from an EMBL/GenBank/DDBJ whole genome shotgun (WGS) entry which is preliminary data.</text>
</comment>
<organism evidence="4 5">
    <name type="scientific">Megalurothrips usitatus</name>
    <name type="common">bean blossom thrips</name>
    <dbReference type="NCBI Taxonomy" id="439358"/>
    <lineage>
        <taxon>Eukaryota</taxon>
        <taxon>Metazoa</taxon>
        <taxon>Ecdysozoa</taxon>
        <taxon>Arthropoda</taxon>
        <taxon>Hexapoda</taxon>
        <taxon>Insecta</taxon>
        <taxon>Pterygota</taxon>
        <taxon>Neoptera</taxon>
        <taxon>Paraneoptera</taxon>
        <taxon>Thysanoptera</taxon>
        <taxon>Terebrantia</taxon>
        <taxon>Thripoidea</taxon>
        <taxon>Thripidae</taxon>
        <taxon>Megalurothrips</taxon>
    </lineage>
</organism>
<evidence type="ECO:0000256" key="2">
    <source>
        <dbReference type="ARBA" id="ARBA00022723"/>
    </source>
</evidence>
<keyword evidence="3" id="KW-0862">Zinc</keyword>
<evidence type="ECO:0000313" key="5">
    <source>
        <dbReference type="Proteomes" id="UP001075354"/>
    </source>
</evidence>
<comment type="similarity">
    <text evidence="1">Belongs to the UPF0587 family.</text>
</comment>
<evidence type="ECO:0008006" key="6">
    <source>
        <dbReference type="Google" id="ProtNLM"/>
    </source>
</evidence>
<keyword evidence="2" id="KW-0479">Metal-binding</keyword>
<dbReference type="GO" id="GO:0008270">
    <property type="term" value="F:zinc ion binding"/>
    <property type="evidence" value="ECO:0007669"/>
    <property type="project" value="TreeGrafter"/>
</dbReference>
<gene>
    <name evidence="4" type="ORF">ONE63_006922</name>
</gene>
<sequence>MVKLALQMKAQFENVEAVYTPQPEFRYFLKIRCSGCNEESDKWHDVSLSETVALKTGRGNANFAFKCKLCGKDNQMDVLEKSVRKEGWVVEASEGGQKFEEVDLTDGEWVDYDEKLKETVRVFELEFKFIKSK</sequence>
<evidence type="ECO:0000256" key="3">
    <source>
        <dbReference type="ARBA" id="ARBA00022833"/>
    </source>
</evidence>